<dbReference type="AlphaFoldDB" id="K1U5W5"/>
<dbReference type="GO" id="GO:0016020">
    <property type="term" value="C:membrane"/>
    <property type="evidence" value="ECO:0007669"/>
    <property type="project" value="InterPro"/>
</dbReference>
<protein>
    <submittedName>
        <fullName evidence="2">Protein containing Peptidase C39, bacteriocin processing domain protein</fullName>
    </submittedName>
</protein>
<dbReference type="EMBL" id="AJWY01000875">
    <property type="protein sequence ID" value="EKC80567.1"/>
    <property type="molecule type" value="Genomic_DNA"/>
</dbReference>
<comment type="caution">
    <text evidence="2">The sequence shown here is derived from an EMBL/GenBank/DDBJ whole genome shotgun (WGS) entry which is preliminary data.</text>
</comment>
<dbReference type="Pfam" id="PF03412">
    <property type="entry name" value="Peptidase_C39"/>
    <property type="match status" value="1"/>
</dbReference>
<feature type="non-terminal residue" evidence="2">
    <location>
        <position position="64"/>
    </location>
</feature>
<gene>
    <name evidence="2" type="ORF">LEA_01248</name>
</gene>
<evidence type="ECO:0000259" key="1">
    <source>
        <dbReference type="Pfam" id="PF03412"/>
    </source>
</evidence>
<sequence>MQKKVPYVAQLGNMDCSIACMTMLFRYYGLDVDIVDVGQVVHIGRDGVNLTQLKQATQQFGFKC</sequence>
<accession>K1U5W5</accession>
<name>K1U5W5_9ZZZZ</name>
<evidence type="ECO:0000313" key="2">
    <source>
        <dbReference type="EMBL" id="EKC80567.1"/>
    </source>
</evidence>
<dbReference type="GO" id="GO:0006508">
    <property type="term" value="P:proteolysis"/>
    <property type="evidence" value="ECO:0007669"/>
    <property type="project" value="InterPro"/>
</dbReference>
<reference evidence="2" key="1">
    <citation type="journal article" date="2013" name="Environ. Microbiol.">
        <title>Microbiota from the distal guts of lean and obese adolescents exhibit partial functional redundancy besides clear differences in community structure.</title>
        <authorList>
            <person name="Ferrer M."/>
            <person name="Ruiz A."/>
            <person name="Lanza F."/>
            <person name="Haange S.B."/>
            <person name="Oberbach A."/>
            <person name="Till H."/>
            <person name="Bargiela R."/>
            <person name="Campoy C."/>
            <person name="Segura M.T."/>
            <person name="Richter M."/>
            <person name="von Bergen M."/>
            <person name="Seifert J."/>
            <person name="Suarez A."/>
        </authorList>
    </citation>
    <scope>NUCLEOTIDE SEQUENCE</scope>
</reference>
<organism evidence="2">
    <name type="scientific">human gut metagenome</name>
    <dbReference type="NCBI Taxonomy" id="408170"/>
    <lineage>
        <taxon>unclassified sequences</taxon>
        <taxon>metagenomes</taxon>
        <taxon>organismal metagenomes</taxon>
    </lineage>
</organism>
<dbReference type="GO" id="GO:0008233">
    <property type="term" value="F:peptidase activity"/>
    <property type="evidence" value="ECO:0007669"/>
    <property type="project" value="InterPro"/>
</dbReference>
<dbReference type="GO" id="GO:0005524">
    <property type="term" value="F:ATP binding"/>
    <property type="evidence" value="ECO:0007669"/>
    <property type="project" value="InterPro"/>
</dbReference>
<dbReference type="Gene3D" id="3.90.70.10">
    <property type="entry name" value="Cysteine proteinases"/>
    <property type="match status" value="1"/>
</dbReference>
<proteinExistence type="predicted"/>
<dbReference type="InterPro" id="IPR005074">
    <property type="entry name" value="Peptidase_C39"/>
</dbReference>
<feature type="domain" description="Peptidase C39" evidence="1">
    <location>
        <begin position="4"/>
        <end position="64"/>
    </location>
</feature>